<reference evidence="1 2" key="1">
    <citation type="submission" date="2021-03" db="EMBL/GenBank/DDBJ databases">
        <title>Sequencing the genomes of 1000 actinobacteria strains.</title>
        <authorList>
            <person name="Klenk H.-P."/>
        </authorList>
    </citation>
    <scope>NUCLEOTIDE SEQUENCE [LARGE SCALE GENOMIC DNA]</scope>
    <source>
        <strain evidence="1 2">DSM 20168</strain>
    </source>
</reference>
<accession>A0ABS4XQX7</accession>
<gene>
    <name evidence="1" type="ORF">JOF39_001994</name>
</gene>
<dbReference type="RefSeq" id="WP_188947678.1">
    <property type="nucleotide sequence ID" value="NZ_BMPH01000003.1"/>
</dbReference>
<name>A0ABS4XQX7_GLUPR</name>
<evidence type="ECO:0008006" key="3">
    <source>
        <dbReference type="Google" id="ProtNLM"/>
    </source>
</evidence>
<sequence>MRFRFDGVEFGDKLPLFVTDFDQGTTEYRTNDTERSQGDGMIAGRDFLGGRTWGFSVSTNMRNLPDASMVESRLAAAWHNPKHRSKSLALVPLSYELGGRWRRVYGRPSRYAGIRGDIQAVQGHGRIECDFRIHDPRYFDDVETVLPLPIVPASTGGLMAPLVAPLSTVRSSAPRAGFVDNTGTAPTPLKVIFKGPVVDPYVRSAAGWEIALNATILPGQTVTVDALAGSVLRGNAPAAGLLTRKTRLSSAVLPTGVSDLTFGGIDPTGTASVELRWRNAYWNI</sequence>
<comment type="caution">
    <text evidence="1">The sequence shown here is derived from an EMBL/GenBank/DDBJ whole genome shotgun (WGS) entry which is preliminary data.</text>
</comment>
<organism evidence="1 2">
    <name type="scientific">Glutamicibacter protophormiae</name>
    <name type="common">Brevibacterium protophormiae</name>
    <dbReference type="NCBI Taxonomy" id="37930"/>
    <lineage>
        <taxon>Bacteria</taxon>
        <taxon>Bacillati</taxon>
        <taxon>Actinomycetota</taxon>
        <taxon>Actinomycetes</taxon>
        <taxon>Micrococcales</taxon>
        <taxon>Micrococcaceae</taxon>
        <taxon>Glutamicibacter</taxon>
    </lineage>
</organism>
<proteinExistence type="predicted"/>
<evidence type="ECO:0000313" key="2">
    <source>
        <dbReference type="Proteomes" id="UP001195422"/>
    </source>
</evidence>
<evidence type="ECO:0000313" key="1">
    <source>
        <dbReference type="EMBL" id="MBP2398913.1"/>
    </source>
</evidence>
<protein>
    <recommendedName>
        <fullName evidence="3">Phage tail protein</fullName>
    </recommendedName>
</protein>
<dbReference type="EMBL" id="JAGIOJ010000001">
    <property type="protein sequence ID" value="MBP2398913.1"/>
    <property type="molecule type" value="Genomic_DNA"/>
</dbReference>
<dbReference type="Proteomes" id="UP001195422">
    <property type="component" value="Unassembled WGS sequence"/>
</dbReference>
<keyword evidence="2" id="KW-1185">Reference proteome</keyword>